<dbReference type="EMBL" id="AGNL01016570">
    <property type="protein sequence ID" value="EJK65009.1"/>
    <property type="molecule type" value="Genomic_DNA"/>
</dbReference>
<comment type="caution">
    <text evidence="2">The sequence shown here is derived from an EMBL/GenBank/DDBJ whole genome shotgun (WGS) entry which is preliminary data.</text>
</comment>
<feature type="compositionally biased region" description="Pro residues" evidence="1">
    <location>
        <begin position="238"/>
        <end position="250"/>
    </location>
</feature>
<feature type="region of interest" description="Disordered" evidence="1">
    <location>
        <begin position="1"/>
        <end position="250"/>
    </location>
</feature>
<reference evidence="2 3" key="1">
    <citation type="journal article" date="2012" name="Genome Biol.">
        <title>Genome and low-iron response of an oceanic diatom adapted to chronic iron limitation.</title>
        <authorList>
            <person name="Lommer M."/>
            <person name="Specht M."/>
            <person name="Roy A.S."/>
            <person name="Kraemer L."/>
            <person name="Andreson R."/>
            <person name="Gutowska M.A."/>
            <person name="Wolf J."/>
            <person name="Bergner S.V."/>
            <person name="Schilhabel M.B."/>
            <person name="Klostermeier U.C."/>
            <person name="Beiko R.G."/>
            <person name="Rosenstiel P."/>
            <person name="Hippler M."/>
            <person name="Laroche J."/>
        </authorList>
    </citation>
    <scope>NUCLEOTIDE SEQUENCE [LARGE SCALE GENOMIC DNA]</scope>
    <source>
        <strain evidence="2 3">CCMP1005</strain>
    </source>
</reference>
<organism evidence="2 3">
    <name type="scientific">Thalassiosira oceanica</name>
    <name type="common">Marine diatom</name>
    <dbReference type="NCBI Taxonomy" id="159749"/>
    <lineage>
        <taxon>Eukaryota</taxon>
        <taxon>Sar</taxon>
        <taxon>Stramenopiles</taxon>
        <taxon>Ochrophyta</taxon>
        <taxon>Bacillariophyta</taxon>
        <taxon>Coscinodiscophyceae</taxon>
        <taxon>Thalassiosirophycidae</taxon>
        <taxon>Thalassiosirales</taxon>
        <taxon>Thalassiosiraceae</taxon>
        <taxon>Thalassiosira</taxon>
    </lineage>
</organism>
<feature type="compositionally biased region" description="Basic residues" evidence="1">
    <location>
        <begin position="153"/>
        <end position="172"/>
    </location>
</feature>
<feature type="non-terminal residue" evidence="2">
    <location>
        <position position="1"/>
    </location>
</feature>
<dbReference type="AlphaFoldDB" id="K0SJ60"/>
<proteinExistence type="predicted"/>
<protein>
    <submittedName>
        <fullName evidence="2">Uncharacterized protein</fullName>
    </submittedName>
</protein>
<accession>K0SJ60</accession>
<feature type="compositionally biased region" description="Basic and acidic residues" evidence="1">
    <location>
        <begin position="173"/>
        <end position="195"/>
    </location>
</feature>
<keyword evidence="3" id="KW-1185">Reference proteome</keyword>
<evidence type="ECO:0000313" key="3">
    <source>
        <dbReference type="Proteomes" id="UP000266841"/>
    </source>
</evidence>
<dbReference type="Proteomes" id="UP000266841">
    <property type="component" value="Unassembled WGS sequence"/>
</dbReference>
<evidence type="ECO:0000256" key="1">
    <source>
        <dbReference type="SAM" id="MobiDB-lite"/>
    </source>
</evidence>
<sequence length="250" mass="27042">PPQGPPLRRAGPPPPPLRTDAHPVPGPRHRLAGRPGRAPRRGHVRTEGADRLGRRVEGAGSRPVGPGGPRPVDPVPQAGIEEGTVERGRGRIGPADHLRAQHRGGRAGDRRRVDEDVERPGRLRAVGRPGAAAPRPDGEADTGPVGELPQPSHRPHALHVRRRPPAVVRTRRAREEVGRDQHQGLREPEVREPHQEQMVQRGVQEVRGEGVRPDGVPRPPGVREEGGRGRLRARGRCVPPPPPSFPSAGF</sequence>
<feature type="compositionally biased region" description="Basic and acidic residues" evidence="1">
    <location>
        <begin position="106"/>
        <end position="121"/>
    </location>
</feature>
<feature type="compositionally biased region" description="Basic and acidic residues" evidence="1">
    <location>
        <begin position="84"/>
        <end position="99"/>
    </location>
</feature>
<evidence type="ECO:0000313" key="2">
    <source>
        <dbReference type="EMBL" id="EJK65009.1"/>
    </source>
</evidence>
<feature type="compositionally biased region" description="Basic residues" evidence="1">
    <location>
        <begin position="27"/>
        <end position="43"/>
    </location>
</feature>
<gene>
    <name evidence="2" type="ORF">THAOC_14196</name>
</gene>
<feature type="compositionally biased region" description="Low complexity" evidence="1">
    <location>
        <begin position="123"/>
        <end position="135"/>
    </location>
</feature>
<feature type="compositionally biased region" description="Pro residues" evidence="1">
    <location>
        <begin position="1"/>
        <end position="17"/>
    </location>
</feature>
<feature type="compositionally biased region" description="Basic and acidic residues" evidence="1">
    <location>
        <begin position="44"/>
        <end position="57"/>
    </location>
</feature>
<name>K0SJ60_THAOC</name>